<dbReference type="PANTHER" id="PTHR43371:SF1">
    <property type="entry name" value="RIBONUCLEOSIDE-DIPHOSPHATE REDUCTASE"/>
    <property type="match status" value="1"/>
</dbReference>
<keyword evidence="7" id="KW-0215">Deoxyribonucleotide synthesis</keyword>
<evidence type="ECO:0000313" key="15">
    <source>
        <dbReference type="EMBL" id="AVR89156.1"/>
    </source>
</evidence>
<evidence type="ECO:0000259" key="14">
    <source>
        <dbReference type="Pfam" id="PF02867"/>
    </source>
</evidence>
<dbReference type="GO" id="GO:0009263">
    <property type="term" value="P:deoxyribonucleotide biosynthetic process"/>
    <property type="evidence" value="ECO:0007669"/>
    <property type="project" value="UniProtKB-KW"/>
</dbReference>
<dbReference type="GO" id="GO:0005524">
    <property type="term" value="F:ATP binding"/>
    <property type="evidence" value="ECO:0007669"/>
    <property type="project" value="InterPro"/>
</dbReference>
<evidence type="ECO:0000256" key="7">
    <source>
        <dbReference type="ARBA" id="ARBA00023116"/>
    </source>
</evidence>
<keyword evidence="4 11" id="KW-0237">DNA synthesis</keyword>
<evidence type="ECO:0000256" key="9">
    <source>
        <dbReference type="ARBA" id="ARBA00023285"/>
    </source>
</evidence>
<dbReference type="AlphaFoldDB" id="A0A2R4BP87"/>
<comment type="cofactor">
    <cofactor evidence="1 11">
        <name>adenosylcob(III)alamin</name>
        <dbReference type="ChEBI" id="CHEBI:18408"/>
    </cofactor>
</comment>
<proteinExistence type="inferred from homology"/>
<sequence>MKKKAMSETNSASTSTSMPNTAKPSAANLPMQEISGEVLVEKYAKGDEQTVAEVRRRVARALAEVETDDKRAHWEAKFLEAQEKGFVPAGRINSAAGTTLAATLINCFVQPVGDSVTEAVDGRPGIYTALAQAAETMRRGGGVGYDFSSIRPKGALVKGTASNASGPVSYMRVFDRSCETVESAGARRGAQMGVLRCDHPDIEEFIHAKDHGDLTNFNISVGVTDPFMQAVEADGFVELAHKAKPTAELREAGAYQRDDGLWVYRKVRARELWDQVMRSTYDHAEPGILFLDRMNQDNNLYYCETIEATNPCAEQPLPPYGCCCLGSINLTPFVKHPFTGKAEFDYAAFGKIVDISIRMLDNVLDSTHWPLEQQRAEADSKRRVGLGFTGLGDALIMLGKRYDTPEARDEARKISEYMRNRAYLASSDLAKERGAFPLFNADLYLSGGNFASRLPAEVKDKIRKNGIRNSHLLSIAPTGTISLAFADNASNGIEPPFSYTYTRRKRMADGTFKEYAVEDYAWRLYKHLGGNVDKLPAPFVTALEISAQAHKDMVAAVAPYIDTSISKTVNVPEDYPYAEFEDLYLTAWKAGLKGLATYRPNSVLGSVLSVTPSTEQKQPHDVELSDANRRLSIKSLPAPVLASLRWPGRPELPDGNLAWTYMLNTPTGGFALFVGQVGNNGSSFPFEVWVNGADQPRGLGAVAKTLSMDMRANDRGWLKLKLETLARTVGEKSFEMPFPPHGEKKLVPGVVSAFAQAVNYRCEKLGAFDHEDETNPVLDTLFSLDEPKTGTDGTLSWTVDIYNPATGEDFVLGLKEITLPAQDGFSAGVTRPYSMWLSGNYPRALDGLSRILSLDMRVMDPAWIGMKLRKLLDYPEPLGDFMAFVPGTKRQQNYPSTVAYLAQLIIHRYAMLGVLDERGYPTREMGILESPRDDSEPKLMQGTLCAECGNHTVIRKDGCDFCTACGAVGTCG</sequence>
<name>A0A2R4BP87_THAAR</name>
<feature type="region of interest" description="Disordered" evidence="12">
    <location>
        <begin position="1"/>
        <end position="30"/>
    </location>
</feature>
<keyword evidence="5 11" id="KW-0547">Nucleotide-binding</keyword>
<dbReference type="EMBL" id="CP028339">
    <property type="protein sequence ID" value="AVR89156.1"/>
    <property type="molecule type" value="Genomic_DNA"/>
</dbReference>
<evidence type="ECO:0000256" key="8">
    <source>
        <dbReference type="ARBA" id="ARBA00023157"/>
    </source>
</evidence>
<keyword evidence="8" id="KW-1015">Disulfide bond</keyword>
<reference evidence="15 16" key="1">
    <citation type="submission" date="2018-03" db="EMBL/GenBank/DDBJ databases">
        <title>Complete genome sequence of Thauera aromatica, a model organism for studying aromatic compound degradation under denitrifying conditions.</title>
        <authorList>
            <person name="Lo H.-Y."/>
            <person name="Goris T."/>
            <person name="Boll M."/>
            <person name="Mueller J.A."/>
        </authorList>
    </citation>
    <scope>NUCLEOTIDE SEQUENCE [LARGE SCALE GENOMIC DNA]</scope>
    <source>
        <strain evidence="15 16">K172</strain>
    </source>
</reference>
<dbReference type="NCBIfam" id="TIGR02504">
    <property type="entry name" value="NrdJ_Z"/>
    <property type="match status" value="1"/>
</dbReference>
<comment type="function">
    <text evidence="11">Catalyzes the reduction of ribonucleotides to deoxyribonucleotides. May function to provide a pool of deoxyribonucleotide precursors for DNA repair during oxygen limitation and/or for immediate growth after restoration of oxygen.</text>
</comment>
<dbReference type="PANTHER" id="PTHR43371">
    <property type="entry name" value="VITAMIN B12-DEPENDENT RIBONUCLEOTIDE REDUCTASE"/>
    <property type="match status" value="1"/>
</dbReference>
<feature type="compositionally biased region" description="Polar residues" evidence="12">
    <location>
        <begin position="7"/>
        <end position="23"/>
    </location>
</feature>
<keyword evidence="3 11" id="KW-0846">Cobalamin</keyword>
<feature type="domain" description="Ribonucleotide reductase large subunit C-terminal" evidence="14">
    <location>
        <begin position="106"/>
        <end position="598"/>
    </location>
</feature>
<dbReference type="GO" id="GO:0031419">
    <property type="term" value="F:cobalamin binding"/>
    <property type="evidence" value="ECO:0007669"/>
    <property type="project" value="UniProtKB-KW"/>
</dbReference>
<dbReference type="CDD" id="cd02888">
    <property type="entry name" value="RNR_II_dimer"/>
    <property type="match status" value="1"/>
</dbReference>
<organism evidence="15 16">
    <name type="scientific">Thauera aromatica K172</name>
    <dbReference type="NCBI Taxonomy" id="44139"/>
    <lineage>
        <taxon>Bacteria</taxon>
        <taxon>Pseudomonadati</taxon>
        <taxon>Pseudomonadota</taxon>
        <taxon>Betaproteobacteria</taxon>
        <taxon>Rhodocyclales</taxon>
        <taxon>Zoogloeaceae</taxon>
        <taxon>Thauera</taxon>
    </lineage>
</organism>
<gene>
    <name evidence="15" type="ORF">Tharo_2258</name>
</gene>
<dbReference type="KEGG" id="tak:Tharo_2258"/>
<protein>
    <recommendedName>
        <fullName evidence="11">Vitamin B12-dependent ribonucleotide reductase</fullName>
        <ecNumber evidence="11">1.17.4.1</ecNumber>
    </recommendedName>
</protein>
<dbReference type="EC" id="1.17.4.1" evidence="11"/>
<evidence type="ECO:0000313" key="16">
    <source>
        <dbReference type="Proteomes" id="UP000241885"/>
    </source>
</evidence>
<dbReference type="PRINTS" id="PR01183">
    <property type="entry name" value="RIBORDTASEM1"/>
</dbReference>
<evidence type="ECO:0000256" key="1">
    <source>
        <dbReference type="ARBA" id="ARBA00001922"/>
    </source>
</evidence>
<dbReference type="GO" id="GO:0071897">
    <property type="term" value="P:DNA biosynthetic process"/>
    <property type="evidence" value="ECO:0007669"/>
    <property type="project" value="UniProtKB-KW"/>
</dbReference>
<evidence type="ECO:0000256" key="10">
    <source>
        <dbReference type="ARBA" id="ARBA00047754"/>
    </source>
</evidence>
<dbReference type="InterPro" id="IPR050862">
    <property type="entry name" value="RdRp_reductase_class-2"/>
</dbReference>
<evidence type="ECO:0000256" key="3">
    <source>
        <dbReference type="ARBA" id="ARBA00022628"/>
    </source>
</evidence>
<keyword evidence="16" id="KW-1185">Reference proteome</keyword>
<dbReference type="InterPro" id="IPR013344">
    <property type="entry name" value="RNR_NrdJ/NrdZ"/>
</dbReference>
<evidence type="ECO:0000256" key="11">
    <source>
        <dbReference type="RuleBase" id="RU364064"/>
    </source>
</evidence>
<keyword evidence="9 11" id="KW-0170">Cobalt</keyword>
<evidence type="ECO:0000259" key="13">
    <source>
        <dbReference type="Pfam" id="PF00317"/>
    </source>
</evidence>
<feature type="domain" description="Ribonucleotide reductase large subunit N-terminal" evidence="13">
    <location>
        <begin position="34"/>
        <end position="100"/>
    </location>
</feature>
<evidence type="ECO:0000256" key="12">
    <source>
        <dbReference type="SAM" id="MobiDB-lite"/>
    </source>
</evidence>
<dbReference type="Gene3D" id="3.20.70.20">
    <property type="match status" value="1"/>
</dbReference>
<dbReference type="Proteomes" id="UP000241885">
    <property type="component" value="Chromosome"/>
</dbReference>
<dbReference type="SUPFAM" id="SSF51998">
    <property type="entry name" value="PFL-like glycyl radical enzymes"/>
    <property type="match status" value="1"/>
</dbReference>
<evidence type="ECO:0000256" key="4">
    <source>
        <dbReference type="ARBA" id="ARBA00022634"/>
    </source>
</evidence>
<evidence type="ECO:0000256" key="2">
    <source>
        <dbReference type="ARBA" id="ARBA00007405"/>
    </source>
</evidence>
<keyword evidence="6 11" id="KW-0560">Oxidoreductase</keyword>
<dbReference type="InterPro" id="IPR000788">
    <property type="entry name" value="RNR_lg_C"/>
</dbReference>
<accession>A0A2R4BP87</accession>
<dbReference type="Pfam" id="PF00317">
    <property type="entry name" value="Ribonuc_red_lgN"/>
    <property type="match status" value="1"/>
</dbReference>
<dbReference type="Pfam" id="PF02867">
    <property type="entry name" value="Ribonuc_red_lgC"/>
    <property type="match status" value="1"/>
</dbReference>
<comment type="similarity">
    <text evidence="2 11">Belongs to the ribonucleoside diphosphate reductase class-2 family.</text>
</comment>
<evidence type="ECO:0000256" key="6">
    <source>
        <dbReference type="ARBA" id="ARBA00023002"/>
    </source>
</evidence>
<dbReference type="InterPro" id="IPR013509">
    <property type="entry name" value="RNR_lsu_N"/>
</dbReference>
<comment type="catalytic activity">
    <reaction evidence="10 11">
        <text>a 2'-deoxyribonucleoside 5'-diphosphate + [thioredoxin]-disulfide + H2O = a ribonucleoside 5'-diphosphate + [thioredoxin]-dithiol</text>
        <dbReference type="Rhea" id="RHEA:23252"/>
        <dbReference type="Rhea" id="RHEA-COMP:10698"/>
        <dbReference type="Rhea" id="RHEA-COMP:10700"/>
        <dbReference type="ChEBI" id="CHEBI:15377"/>
        <dbReference type="ChEBI" id="CHEBI:29950"/>
        <dbReference type="ChEBI" id="CHEBI:50058"/>
        <dbReference type="ChEBI" id="CHEBI:57930"/>
        <dbReference type="ChEBI" id="CHEBI:73316"/>
        <dbReference type="EC" id="1.17.4.1"/>
    </reaction>
</comment>
<dbReference type="GO" id="GO:0004748">
    <property type="term" value="F:ribonucleoside-diphosphate reductase activity, thioredoxin disulfide as acceptor"/>
    <property type="evidence" value="ECO:0007669"/>
    <property type="project" value="UniProtKB-EC"/>
</dbReference>
<evidence type="ECO:0000256" key="5">
    <source>
        <dbReference type="ARBA" id="ARBA00022741"/>
    </source>
</evidence>